<dbReference type="SUPFAM" id="SSF56112">
    <property type="entry name" value="Protein kinase-like (PK-like)"/>
    <property type="match status" value="1"/>
</dbReference>
<accession>M2R6J8</accession>
<dbReference type="AlphaFoldDB" id="M2R6J8"/>
<dbReference type="EMBL" id="KB445805">
    <property type="protein sequence ID" value="EMD33832.1"/>
    <property type="molecule type" value="Genomic_DNA"/>
</dbReference>
<dbReference type="PROSITE" id="PS50011">
    <property type="entry name" value="PROTEIN_KINASE_DOM"/>
    <property type="match status" value="1"/>
</dbReference>
<name>M2R6J8_CERS8</name>
<dbReference type="GO" id="GO:0005524">
    <property type="term" value="F:ATP binding"/>
    <property type="evidence" value="ECO:0007669"/>
    <property type="project" value="InterPro"/>
</dbReference>
<dbReference type="Proteomes" id="UP000016930">
    <property type="component" value="Unassembled WGS sequence"/>
</dbReference>
<gene>
    <name evidence="2" type="ORF">CERSUDRAFT_98377</name>
</gene>
<dbReference type="Pfam" id="PF17667">
    <property type="entry name" value="Pkinase_fungal"/>
    <property type="match status" value="1"/>
</dbReference>
<dbReference type="HOGENOM" id="CLU_648903_0_0_1"/>
<dbReference type="InterPro" id="IPR040976">
    <property type="entry name" value="Pkinase_fungal"/>
</dbReference>
<sequence length="423" mass="47664">MTPEQLGEDPTVATLSGVQRHEWLAKLHANHLPVDEDVHDVPMYEVSLGGIMGINDSERWVTIGTPIWVSLSLFDRGTLVWRVRKKDTLDLKVLKNVWYGGARASAPEAHRLIEGKHPGVACCDGFNVLFPGTASPISTNLLRGNLDPSPSKNRTLYRLLYPPGRSLFEACSELELIRGMRAALRGHEFLCSQSILHRDIGVDNILLSCDDELREGAEGFLIDLELAIYTGPTIEYRTLAPIRLPTGRVLNDVQVKHLHWTTSVANRGAPVTGTLQFMAAELLASLDDSLRSTGRPVQYVPVEHQTHHDIESFIWVLLYSLIRRVIVTSRQNLSAEEETWMQSLKMEFKHYYGQRAPDGILAQRSNDRPWKVVVDYPPFFSDAIRELIGQLSDHLEYKRTNPLSHTAVLDVLDIAIRRLSQSE</sequence>
<feature type="domain" description="Protein kinase" evidence="1">
    <location>
        <begin position="68"/>
        <end position="412"/>
    </location>
</feature>
<dbReference type="PANTHER" id="PTHR38248">
    <property type="entry name" value="FUNK1 6"/>
    <property type="match status" value="1"/>
</dbReference>
<dbReference type="InterPro" id="IPR000719">
    <property type="entry name" value="Prot_kinase_dom"/>
</dbReference>
<keyword evidence="3" id="KW-1185">Reference proteome</keyword>
<organism evidence="2 3">
    <name type="scientific">Ceriporiopsis subvermispora (strain B)</name>
    <name type="common">White-rot fungus</name>
    <name type="synonym">Gelatoporia subvermispora</name>
    <dbReference type="NCBI Taxonomy" id="914234"/>
    <lineage>
        <taxon>Eukaryota</taxon>
        <taxon>Fungi</taxon>
        <taxon>Dikarya</taxon>
        <taxon>Basidiomycota</taxon>
        <taxon>Agaricomycotina</taxon>
        <taxon>Agaricomycetes</taxon>
        <taxon>Polyporales</taxon>
        <taxon>Gelatoporiaceae</taxon>
        <taxon>Gelatoporia</taxon>
    </lineage>
</organism>
<reference evidence="2 3" key="1">
    <citation type="journal article" date="2012" name="Proc. Natl. Acad. Sci. U.S.A.">
        <title>Comparative genomics of Ceriporiopsis subvermispora and Phanerochaete chrysosporium provide insight into selective ligninolysis.</title>
        <authorList>
            <person name="Fernandez-Fueyo E."/>
            <person name="Ruiz-Duenas F.J."/>
            <person name="Ferreira P."/>
            <person name="Floudas D."/>
            <person name="Hibbett D.S."/>
            <person name="Canessa P."/>
            <person name="Larrondo L.F."/>
            <person name="James T.Y."/>
            <person name="Seelenfreund D."/>
            <person name="Lobos S."/>
            <person name="Polanco R."/>
            <person name="Tello M."/>
            <person name="Honda Y."/>
            <person name="Watanabe T."/>
            <person name="Watanabe T."/>
            <person name="Ryu J.S."/>
            <person name="Kubicek C.P."/>
            <person name="Schmoll M."/>
            <person name="Gaskell J."/>
            <person name="Hammel K.E."/>
            <person name="St John F.J."/>
            <person name="Vanden Wymelenberg A."/>
            <person name="Sabat G."/>
            <person name="Splinter BonDurant S."/>
            <person name="Syed K."/>
            <person name="Yadav J.S."/>
            <person name="Doddapaneni H."/>
            <person name="Subramanian V."/>
            <person name="Lavin J.L."/>
            <person name="Oguiza J.A."/>
            <person name="Perez G."/>
            <person name="Pisabarro A.G."/>
            <person name="Ramirez L."/>
            <person name="Santoyo F."/>
            <person name="Master E."/>
            <person name="Coutinho P.M."/>
            <person name="Henrissat B."/>
            <person name="Lombard V."/>
            <person name="Magnuson J.K."/>
            <person name="Kuees U."/>
            <person name="Hori C."/>
            <person name="Igarashi K."/>
            <person name="Samejima M."/>
            <person name="Held B.W."/>
            <person name="Barry K.W."/>
            <person name="LaButti K.M."/>
            <person name="Lapidus A."/>
            <person name="Lindquist E.A."/>
            <person name="Lucas S.M."/>
            <person name="Riley R."/>
            <person name="Salamov A.A."/>
            <person name="Hoffmeister D."/>
            <person name="Schwenk D."/>
            <person name="Hadar Y."/>
            <person name="Yarden O."/>
            <person name="de Vries R.P."/>
            <person name="Wiebenga A."/>
            <person name="Stenlid J."/>
            <person name="Eastwood D."/>
            <person name="Grigoriev I.V."/>
            <person name="Berka R.M."/>
            <person name="Blanchette R.A."/>
            <person name="Kersten P."/>
            <person name="Martinez A.T."/>
            <person name="Vicuna R."/>
            <person name="Cullen D."/>
        </authorList>
    </citation>
    <scope>NUCLEOTIDE SEQUENCE [LARGE SCALE GENOMIC DNA]</scope>
    <source>
        <strain evidence="2 3">B</strain>
    </source>
</reference>
<evidence type="ECO:0000313" key="3">
    <source>
        <dbReference type="Proteomes" id="UP000016930"/>
    </source>
</evidence>
<dbReference type="GO" id="GO:0004672">
    <property type="term" value="F:protein kinase activity"/>
    <property type="evidence" value="ECO:0007669"/>
    <property type="project" value="InterPro"/>
</dbReference>
<evidence type="ECO:0000259" key="1">
    <source>
        <dbReference type="PROSITE" id="PS50011"/>
    </source>
</evidence>
<dbReference type="PANTHER" id="PTHR38248:SF2">
    <property type="entry name" value="FUNK1 11"/>
    <property type="match status" value="1"/>
</dbReference>
<proteinExistence type="predicted"/>
<dbReference type="OrthoDB" id="3271155at2759"/>
<protein>
    <recommendedName>
        <fullName evidence="1">Protein kinase domain-containing protein</fullName>
    </recommendedName>
</protein>
<evidence type="ECO:0000313" key="2">
    <source>
        <dbReference type="EMBL" id="EMD33832.1"/>
    </source>
</evidence>
<dbReference type="InterPro" id="IPR011009">
    <property type="entry name" value="Kinase-like_dom_sf"/>
</dbReference>
<dbReference type="Gene3D" id="1.10.510.10">
    <property type="entry name" value="Transferase(Phosphotransferase) domain 1"/>
    <property type="match status" value="1"/>
</dbReference>